<accession>W1J608</accession>
<comment type="caution">
    <text evidence="1">The sequence shown here is derived from an EMBL/GenBank/DDBJ whole genome shotgun (WGS) entry which is preliminary data.</text>
</comment>
<organism evidence="1 2">
    <name type="scientific">Xenorhabdus szentirmaii DSM 16338</name>
    <dbReference type="NCBI Taxonomy" id="1427518"/>
    <lineage>
        <taxon>Bacteria</taxon>
        <taxon>Pseudomonadati</taxon>
        <taxon>Pseudomonadota</taxon>
        <taxon>Gammaproteobacteria</taxon>
        <taxon>Enterobacterales</taxon>
        <taxon>Morganellaceae</taxon>
        <taxon>Xenorhabdus</taxon>
    </lineage>
</organism>
<keyword evidence="2" id="KW-1185">Reference proteome</keyword>
<gene>
    <name evidence="1" type="ORF">XSR1_70036</name>
</gene>
<dbReference type="Proteomes" id="UP000019202">
    <property type="component" value="Unassembled WGS sequence"/>
</dbReference>
<evidence type="ECO:0000313" key="1">
    <source>
        <dbReference type="EMBL" id="CDL85296.1"/>
    </source>
</evidence>
<protein>
    <submittedName>
        <fullName evidence="1">Uncharacterized protein</fullName>
    </submittedName>
</protein>
<dbReference type="AlphaFoldDB" id="W1J608"/>
<evidence type="ECO:0000313" key="2">
    <source>
        <dbReference type="Proteomes" id="UP000019202"/>
    </source>
</evidence>
<sequence length="45" mass="5257">MGLSRIKCNHYFNKSYLPDFIKGAFNTLLIYSGDKLSCSHPRKYE</sequence>
<proteinExistence type="predicted"/>
<dbReference type="EMBL" id="CBXF010000132">
    <property type="protein sequence ID" value="CDL85296.1"/>
    <property type="molecule type" value="Genomic_DNA"/>
</dbReference>
<reference evidence="1" key="1">
    <citation type="submission" date="2013-11" db="EMBL/GenBank/DDBJ databases">
        <title>Draft genome sequence and annotation of the entomopathogenic bacteria, Xenorhabdus cabanillasi strain JM26 and Xenorhabdus szentirmai strain DSM 16338.</title>
        <authorList>
            <person name="Gualtieri M."/>
            <person name="Ogier J.C."/>
            <person name="Pages S."/>
            <person name="Givaudan A."/>
            <person name="Gaudriault S."/>
        </authorList>
    </citation>
    <scope>NUCLEOTIDE SEQUENCE [LARGE SCALE GENOMIC DNA]</scope>
    <source>
        <strain evidence="1">DSM 16338</strain>
    </source>
</reference>
<name>W1J608_9GAMM</name>